<dbReference type="InterPro" id="IPR006094">
    <property type="entry name" value="Oxid_FAD_bind_N"/>
</dbReference>
<keyword evidence="4" id="KW-0274">FAD</keyword>
<reference evidence="7 8" key="1">
    <citation type="journal article" date="2016" name="Nat. Commun.">
        <title>Ectomycorrhizal ecology is imprinted in the genome of the dominant symbiotic fungus Cenococcum geophilum.</title>
        <authorList>
            <consortium name="DOE Joint Genome Institute"/>
            <person name="Peter M."/>
            <person name="Kohler A."/>
            <person name="Ohm R.A."/>
            <person name="Kuo A."/>
            <person name="Krutzmann J."/>
            <person name="Morin E."/>
            <person name="Arend M."/>
            <person name="Barry K.W."/>
            <person name="Binder M."/>
            <person name="Choi C."/>
            <person name="Clum A."/>
            <person name="Copeland A."/>
            <person name="Grisel N."/>
            <person name="Haridas S."/>
            <person name="Kipfer T."/>
            <person name="LaButti K."/>
            <person name="Lindquist E."/>
            <person name="Lipzen A."/>
            <person name="Maire R."/>
            <person name="Meier B."/>
            <person name="Mihaltcheva S."/>
            <person name="Molinier V."/>
            <person name="Murat C."/>
            <person name="Poggeler S."/>
            <person name="Quandt C.A."/>
            <person name="Sperisen C."/>
            <person name="Tritt A."/>
            <person name="Tisserant E."/>
            <person name="Crous P.W."/>
            <person name="Henrissat B."/>
            <person name="Nehls U."/>
            <person name="Egli S."/>
            <person name="Spatafora J.W."/>
            <person name="Grigoriev I.V."/>
            <person name="Martin F.M."/>
        </authorList>
    </citation>
    <scope>NUCLEOTIDE SEQUENCE [LARGE SCALE GENOMIC DNA]</scope>
    <source>
        <strain evidence="7 8">CBS 459.81</strain>
    </source>
</reference>
<dbReference type="Pfam" id="PF08031">
    <property type="entry name" value="BBE"/>
    <property type="match status" value="1"/>
</dbReference>
<evidence type="ECO:0000256" key="5">
    <source>
        <dbReference type="ARBA" id="ARBA00023002"/>
    </source>
</evidence>
<dbReference type="PANTHER" id="PTHR42973:SF39">
    <property type="entry name" value="FAD-BINDING PCMH-TYPE DOMAIN-CONTAINING PROTEIN"/>
    <property type="match status" value="1"/>
</dbReference>
<feature type="domain" description="FAD-binding PCMH-type" evidence="6">
    <location>
        <begin position="42"/>
        <end position="212"/>
    </location>
</feature>
<dbReference type="Pfam" id="PF01565">
    <property type="entry name" value="FAD_binding_4"/>
    <property type="match status" value="1"/>
</dbReference>
<dbReference type="InterPro" id="IPR016166">
    <property type="entry name" value="FAD-bd_PCMH"/>
</dbReference>
<dbReference type="EMBL" id="KV744897">
    <property type="protein sequence ID" value="OCK82155.1"/>
    <property type="molecule type" value="Genomic_DNA"/>
</dbReference>
<dbReference type="InterPro" id="IPR016169">
    <property type="entry name" value="FAD-bd_PCMH_sub2"/>
</dbReference>
<dbReference type="GO" id="GO:0016491">
    <property type="term" value="F:oxidoreductase activity"/>
    <property type="evidence" value="ECO:0007669"/>
    <property type="project" value="UniProtKB-KW"/>
</dbReference>
<dbReference type="InterPro" id="IPR016167">
    <property type="entry name" value="FAD-bd_PCMH_sub1"/>
</dbReference>
<comment type="similarity">
    <text evidence="2">Belongs to the oxygen-dependent FAD-linked oxidoreductase family.</text>
</comment>
<sequence length="473" mass="50894">MGSVNANVFASLKMELKSSSAEILTPDAPGYEDSIKRWSDTCIKRAAAVVKVTSAMDIASVLAFAKEKSIPIVVHGGGHSTSGGSAIEGGIVIDLCKMRQVSVDAEKKTITAQGGCIWENVDIEAAKYGLATVGGTVNHTGIGGLTLGGGYGYLSGRYGLTLDNLLSVKLVLADGKLVTASENENADLFWAVRGAGQNFGVVTEFVFRAYEQKEVYAGMLMFPPDKIPEIVAFANHLHEVTNGDQCLLFGFTCPPPMNAPVVVAAIFFNGPAAAAEEFFAPLIALGPVVNTASTIPYDALNSLLNPACGFGGRKLFGGGNITMPLDPAFVLSIRDEYMEFINTHEGMGESLLLFEQIPYQKILETSNEAMAFANRGKYYNVATCFKWYDTALDAEVRTFSRTFMNKISQEGGLDRNRKVGDGEGVGQYANYANHDVSPTVLFGSNAARLQELKKKYDPENLFNKNHRLLPQSA</sequence>
<evidence type="ECO:0000256" key="4">
    <source>
        <dbReference type="ARBA" id="ARBA00022827"/>
    </source>
</evidence>
<dbReference type="AlphaFoldDB" id="A0A8E2EE99"/>
<evidence type="ECO:0000256" key="3">
    <source>
        <dbReference type="ARBA" id="ARBA00022630"/>
    </source>
</evidence>
<dbReference type="PANTHER" id="PTHR42973">
    <property type="entry name" value="BINDING OXIDOREDUCTASE, PUTATIVE (AFU_ORTHOLOGUE AFUA_1G17690)-RELATED"/>
    <property type="match status" value="1"/>
</dbReference>
<dbReference type="InterPro" id="IPR012951">
    <property type="entry name" value="BBE"/>
</dbReference>
<dbReference type="Gene3D" id="3.40.462.20">
    <property type="match status" value="1"/>
</dbReference>
<evidence type="ECO:0000256" key="1">
    <source>
        <dbReference type="ARBA" id="ARBA00001974"/>
    </source>
</evidence>
<keyword evidence="5" id="KW-0560">Oxidoreductase</keyword>
<protein>
    <submittedName>
        <fullName evidence="7">FAD-binding domain-containing protein</fullName>
    </submittedName>
</protein>
<evidence type="ECO:0000259" key="6">
    <source>
        <dbReference type="PROSITE" id="PS51387"/>
    </source>
</evidence>
<dbReference type="InterPro" id="IPR036318">
    <property type="entry name" value="FAD-bd_PCMH-like_sf"/>
</dbReference>
<gene>
    <name evidence="7" type="ORF">K432DRAFT_380684</name>
</gene>
<accession>A0A8E2EE99</accession>
<keyword evidence="8" id="KW-1185">Reference proteome</keyword>
<dbReference type="InterPro" id="IPR050416">
    <property type="entry name" value="FAD-linked_Oxidoreductase"/>
</dbReference>
<dbReference type="GO" id="GO:0071949">
    <property type="term" value="F:FAD binding"/>
    <property type="evidence" value="ECO:0007669"/>
    <property type="project" value="InterPro"/>
</dbReference>
<evidence type="ECO:0000313" key="7">
    <source>
        <dbReference type="EMBL" id="OCK82155.1"/>
    </source>
</evidence>
<proteinExistence type="inferred from homology"/>
<name>A0A8E2EE99_9PEZI</name>
<comment type="cofactor">
    <cofactor evidence="1">
        <name>FAD</name>
        <dbReference type="ChEBI" id="CHEBI:57692"/>
    </cofactor>
</comment>
<dbReference type="PROSITE" id="PS51387">
    <property type="entry name" value="FAD_PCMH"/>
    <property type="match status" value="1"/>
</dbReference>
<dbReference type="SUPFAM" id="SSF56176">
    <property type="entry name" value="FAD-binding/transporter-associated domain-like"/>
    <property type="match status" value="1"/>
</dbReference>
<organism evidence="7 8">
    <name type="scientific">Lepidopterella palustris CBS 459.81</name>
    <dbReference type="NCBI Taxonomy" id="1314670"/>
    <lineage>
        <taxon>Eukaryota</taxon>
        <taxon>Fungi</taxon>
        <taxon>Dikarya</taxon>
        <taxon>Ascomycota</taxon>
        <taxon>Pezizomycotina</taxon>
        <taxon>Dothideomycetes</taxon>
        <taxon>Pleosporomycetidae</taxon>
        <taxon>Mytilinidiales</taxon>
        <taxon>Argynnaceae</taxon>
        <taxon>Lepidopterella</taxon>
    </lineage>
</organism>
<keyword evidence="3" id="KW-0285">Flavoprotein</keyword>
<evidence type="ECO:0000313" key="8">
    <source>
        <dbReference type="Proteomes" id="UP000250266"/>
    </source>
</evidence>
<dbReference type="Proteomes" id="UP000250266">
    <property type="component" value="Unassembled WGS sequence"/>
</dbReference>
<evidence type="ECO:0000256" key="2">
    <source>
        <dbReference type="ARBA" id="ARBA00005466"/>
    </source>
</evidence>
<dbReference type="Gene3D" id="3.30.43.10">
    <property type="entry name" value="Uridine Diphospho-n-acetylenolpyruvylglucosamine Reductase, domain 2"/>
    <property type="match status" value="1"/>
</dbReference>
<dbReference type="Gene3D" id="3.30.465.10">
    <property type="match status" value="1"/>
</dbReference>
<dbReference type="OrthoDB" id="415825at2759"/>